<accession>A0ABD3B4D2</accession>
<dbReference type="EMBL" id="JBJUIK010000001">
    <property type="protein sequence ID" value="KAL3537987.1"/>
    <property type="molecule type" value="Genomic_DNA"/>
</dbReference>
<organism evidence="2 3">
    <name type="scientific">Cinchona calisaya</name>
    <dbReference type="NCBI Taxonomy" id="153742"/>
    <lineage>
        <taxon>Eukaryota</taxon>
        <taxon>Viridiplantae</taxon>
        <taxon>Streptophyta</taxon>
        <taxon>Embryophyta</taxon>
        <taxon>Tracheophyta</taxon>
        <taxon>Spermatophyta</taxon>
        <taxon>Magnoliopsida</taxon>
        <taxon>eudicotyledons</taxon>
        <taxon>Gunneridae</taxon>
        <taxon>Pentapetalae</taxon>
        <taxon>asterids</taxon>
        <taxon>lamiids</taxon>
        <taxon>Gentianales</taxon>
        <taxon>Rubiaceae</taxon>
        <taxon>Cinchonoideae</taxon>
        <taxon>Cinchoneae</taxon>
        <taxon>Cinchona</taxon>
    </lineage>
</organism>
<dbReference type="InterPro" id="IPR002156">
    <property type="entry name" value="RNaseH_domain"/>
</dbReference>
<dbReference type="Proteomes" id="UP001630127">
    <property type="component" value="Unassembled WGS sequence"/>
</dbReference>
<evidence type="ECO:0000259" key="1">
    <source>
        <dbReference type="Pfam" id="PF13456"/>
    </source>
</evidence>
<dbReference type="AlphaFoldDB" id="A0ABD3B4D2"/>
<evidence type="ECO:0000313" key="3">
    <source>
        <dbReference type="Proteomes" id="UP001630127"/>
    </source>
</evidence>
<comment type="caution">
    <text evidence="2">The sequence shown here is derived from an EMBL/GenBank/DDBJ whole genome shotgun (WGS) entry which is preliminary data.</text>
</comment>
<name>A0ABD3B4D2_9GENT</name>
<sequence>MTATESRGDQGAASVTANLLWQLWKHRNKKFFEIKNTLFAGVVNRAMDEWEGRQEENRSGIGLACSNVEGKLLCTWVEGIDHAADNPILGAEAVRLALFKAKAAGWNKVKLLLTNQATVNKVNNNMVKDVQLATLLVDITSLNFEELVFTVLFVLYLKKL</sequence>
<proteinExistence type="predicted"/>
<evidence type="ECO:0000313" key="2">
    <source>
        <dbReference type="EMBL" id="KAL3537987.1"/>
    </source>
</evidence>
<protein>
    <recommendedName>
        <fullName evidence="1">RNase H type-1 domain-containing protein</fullName>
    </recommendedName>
</protein>
<dbReference type="Pfam" id="PF13456">
    <property type="entry name" value="RVT_3"/>
    <property type="match status" value="1"/>
</dbReference>
<reference evidence="2 3" key="1">
    <citation type="submission" date="2024-11" db="EMBL/GenBank/DDBJ databases">
        <title>A near-complete genome assembly of Cinchona calisaya.</title>
        <authorList>
            <person name="Lian D.C."/>
            <person name="Zhao X.W."/>
            <person name="Wei L."/>
        </authorList>
    </citation>
    <scope>NUCLEOTIDE SEQUENCE [LARGE SCALE GENOMIC DNA]</scope>
    <source>
        <tissue evidence="2">Nenye</tissue>
    </source>
</reference>
<keyword evidence="3" id="KW-1185">Reference proteome</keyword>
<gene>
    <name evidence="2" type="ORF">ACH5RR_001353</name>
</gene>
<feature type="domain" description="RNase H type-1" evidence="1">
    <location>
        <begin position="53"/>
        <end position="142"/>
    </location>
</feature>